<reference evidence="2 3" key="1">
    <citation type="submission" date="2016-08" db="EMBL/GenBank/DDBJ databases">
        <authorList>
            <consortium name="Lentinula edodes genome sequencing consortium"/>
            <person name="Sakamoto Y."/>
            <person name="Nakade K."/>
            <person name="Sato S."/>
            <person name="Yoshida Y."/>
            <person name="Miyazaki K."/>
            <person name="Natsume S."/>
            <person name="Konno N."/>
        </authorList>
    </citation>
    <scope>NUCLEOTIDE SEQUENCE [LARGE SCALE GENOMIC DNA]</scope>
    <source>
        <strain evidence="2 3">NBRC 111202</strain>
    </source>
</reference>
<gene>
    <name evidence="2" type="ORF">LENED_002963</name>
</gene>
<name>A0A1Q3E2B7_LENED</name>
<evidence type="ECO:0000313" key="2">
    <source>
        <dbReference type="EMBL" id="GAW01372.1"/>
    </source>
</evidence>
<proteinExistence type="predicted"/>
<accession>A0A1Q3E2B7</accession>
<feature type="compositionally biased region" description="Low complexity" evidence="1">
    <location>
        <begin position="208"/>
        <end position="218"/>
    </location>
</feature>
<comment type="caution">
    <text evidence="2">The sequence shown here is derived from an EMBL/GenBank/DDBJ whole genome shotgun (WGS) entry which is preliminary data.</text>
</comment>
<reference evidence="2 3" key="2">
    <citation type="submission" date="2017-02" db="EMBL/GenBank/DDBJ databases">
        <title>A genome survey and senescence transcriptome analysis in Lentinula edodes.</title>
        <authorList>
            <person name="Sakamoto Y."/>
            <person name="Nakade K."/>
            <person name="Sato S."/>
            <person name="Yoshida Y."/>
            <person name="Miyazaki K."/>
            <person name="Natsume S."/>
            <person name="Konno N."/>
        </authorList>
    </citation>
    <scope>NUCLEOTIDE SEQUENCE [LARGE SCALE GENOMIC DNA]</scope>
    <source>
        <strain evidence="2 3">NBRC 111202</strain>
    </source>
</reference>
<feature type="region of interest" description="Disordered" evidence="1">
    <location>
        <begin position="314"/>
        <end position="349"/>
    </location>
</feature>
<dbReference type="EMBL" id="BDGU01000059">
    <property type="protein sequence ID" value="GAW01372.1"/>
    <property type="molecule type" value="Genomic_DNA"/>
</dbReference>
<keyword evidence="3" id="KW-1185">Reference proteome</keyword>
<feature type="region of interest" description="Disordered" evidence="1">
    <location>
        <begin position="208"/>
        <end position="236"/>
    </location>
</feature>
<sequence length="349" mass="37059">MLARRRPTLGQRKDNRPYRHNKPFVVFSCSFCMHAMQLRFSFVLLGIAAAGSARPIVVPPSSQVLTTDLASTSTSAFASASTSPHTIITPVSVLDAREIYVPYLEDRSPAVAAPLITRAAKDPSSQIEEAYESHATSSPKSRAETRGNVESGVPIYKRDFFEWMGEKAGKVTHNPGLQQIGGGFKTIGGEIGNKAKEEGQKAKNAYNNAGASAGSAQPQPQPQRRQEANPNVENSSLVQSAEAIAKKQQQMKEGANRLKHMITNPFHEAHDQMVNGAKNIHDEVVQKKNDAVNGAKKVEESTVNGVEGAANSVANAGKGAANGLKGAVNGAEQGYKEGSNAGNPPAPPA</sequence>
<feature type="compositionally biased region" description="Low complexity" evidence="1">
    <location>
        <begin position="314"/>
        <end position="331"/>
    </location>
</feature>
<evidence type="ECO:0000256" key="1">
    <source>
        <dbReference type="SAM" id="MobiDB-lite"/>
    </source>
</evidence>
<dbReference type="Proteomes" id="UP000188533">
    <property type="component" value="Unassembled WGS sequence"/>
</dbReference>
<dbReference type="AlphaFoldDB" id="A0A1Q3E2B7"/>
<organism evidence="2 3">
    <name type="scientific">Lentinula edodes</name>
    <name type="common">Shiitake mushroom</name>
    <name type="synonym">Lentinus edodes</name>
    <dbReference type="NCBI Taxonomy" id="5353"/>
    <lineage>
        <taxon>Eukaryota</taxon>
        <taxon>Fungi</taxon>
        <taxon>Dikarya</taxon>
        <taxon>Basidiomycota</taxon>
        <taxon>Agaricomycotina</taxon>
        <taxon>Agaricomycetes</taxon>
        <taxon>Agaricomycetidae</taxon>
        <taxon>Agaricales</taxon>
        <taxon>Marasmiineae</taxon>
        <taxon>Omphalotaceae</taxon>
        <taxon>Lentinula</taxon>
    </lineage>
</organism>
<evidence type="ECO:0000313" key="3">
    <source>
        <dbReference type="Proteomes" id="UP000188533"/>
    </source>
</evidence>
<protein>
    <submittedName>
        <fullName evidence="2">Uncharacterized protein</fullName>
    </submittedName>
</protein>
<feature type="region of interest" description="Disordered" evidence="1">
    <location>
        <begin position="123"/>
        <end position="148"/>
    </location>
</feature>